<feature type="domain" description="Pectinesterase inhibitor" evidence="2">
    <location>
        <begin position="120"/>
        <end position="245"/>
    </location>
</feature>
<dbReference type="PANTHER" id="PTHR31080:SF110">
    <property type="entry name" value="PECTINESTERASE INHIBITOR 3"/>
    <property type="match status" value="1"/>
</dbReference>
<dbReference type="EMBL" id="JAVXUO010001034">
    <property type="protein sequence ID" value="KAK2986790.1"/>
    <property type="molecule type" value="Genomic_DNA"/>
</dbReference>
<evidence type="ECO:0000259" key="2">
    <source>
        <dbReference type="SMART" id="SM00856"/>
    </source>
</evidence>
<dbReference type="CDD" id="cd15798">
    <property type="entry name" value="PMEI-like_3"/>
    <property type="match status" value="1"/>
</dbReference>
<evidence type="ECO:0000256" key="1">
    <source>
        <dbReference type="ARBA" id="ARBA00022729"/>
    </source>
</evidence>
<dbReference type="AlphaFoldDB" id="A0AA88UJ08"/>
<dbReference type="Proteomes" id="UP001187471">
    <property type="component" value="Unassembled WGS sequence"/>
</dbReference>
<keyword evidence="1" id="KW-0732">Signal</keyword>
<dbReference type="InterPro" id="IPR035513">
    <property type="entry name" value="Invertase/methylesterase_inhib"/>
</dbReference>
<protein>
    <recommendedName>
        <fullName evidence="2">Pectinesterase inhibitor domain-containing protein</fullName>
    </recommendedName>
</protein>
<comment type="caution">
    <text evidence="3">The sequence shown here is derived from an EMBL/GenBank/DDBJ whole genome shotgun (WGS) entry which is preliminary data.</text>
</comment>
<name>A0AA88UJ08_9ASTE</name>
<dbReference type="SUPFAM" id="SSF101148">
    <property type="entry name" value="Plant invertase/pectin methylesterase inhibitor"/>
    <property type="match status" value="1"/>
</dbReference>
<dbReference type="SMART" id="SM00856">
    <property type="entry name" value="PMEI"/>
    <property type="match status" value="1"/>
</dbReference>
<dbReference type="InterPro" id="IPR006501">
    <property type="entry name" value="Pectinesterase_inhib_dom"/>
</dbReference>
<dbReference type="Pfam" id="PF04043">
    <property type="entry name" value="PMEI"/>
    <property type="match status" value="1"/>
</dbReference>
<reference evidence="3" key="1">
    <citation type="submission" date="2022-12" db="EMBL/GenBank/DDBJ databases">
        <title>Draft genome assemblies for two species of Escallonia (Escalloniales).</title>
        <authorList>
            <person name="Chanderbali A."/>
            <person name="Dervinis C."/>
            <person name="Anghel I."/>
            <person name="Soltis D."/>
            <person name="Soltis P."/>
            <person name="Zapata F."/>
        </authorList>
    </citation>
    <scope>NUCLEOTIDE SEQUENCE</scope>
    <source>
        <strain evidence="3">UCBG92.1500</strain>
        <tissue evidence="3">Leaf</tissue>
    </source>
</reference>
<sequence length="275" mass="30159">MKKRSKHAEVVLDIDQMRMIRLLYSLNYKYTIAATIEIYVQDSKKTDGSESQVHCADPEFSYKAQEIQPDDEVGDLFKWKVTITVPRTASGPEYGARTVQVKDKESSNIEAAFEGKDIATLRDLVRSSCVHASFPTICLRTLSTYAGPAQTPVELAQAAVKVSLSRANKASNYLFTLHTSSKCEAGGLSDCLSQISDTVDKLRRTLSELKHLRSGTFRPPADISESSAAYQSIDRSLTPMPSLAIFLKTKNKASPAHPSTTIIALKLKSIGSLPA</sequence>
<keyword evidence="4" id="KW-1185">Reference proteome</keyword>
<dbReference type="PANTHER" id="PTHR31080">
    <property type="entry name" value="PECTINESTERASE INHIBITOR-LIKE"/>
    <property type="match status" value="1"/>
</dbReference>
<dbReference type="InterPro" id="IPR051955">
    <property type="entry name" value="PME_Inhibitor"/>
</dbReference>
<dbReference type="Gene3D" id="1.20.140.40">
    <property type="entry name" value="Invertase/pectin methylesterase inhibitor family protein"/>
    <property type="match status" value="1"/>
</dbReference>
<dbReference type="GO" id="GO:0004857">
    <property type="term" value="F:enzyme inhibitor activity"/>
    <property type="evidence" value="ECO:0007669"/>
    <property type="project" value="InterPro"/>
</dbReference>
<organism evidence="3 4">
    <name type="scientific">Escallonia rubra</name>
    <dbReference type="NCBI Taxonomy" id="112253"/>
    <lineage>
        <taxon>Eukaryota</taxon>
        <taxon>Viridiplantae</taxon>
        <taxon>Streptophyta</taxon>
        <taxon>Embryophyta</taxon>
        <taxon>Tracheophyta</taxon>
        <taxon>Spermatophyta</taxon>
        <taxon>Magnoliopsida</taxon>
        <taxon>eudicotyledons</taxon>
        <taxon>Gunneridae</taxon>
        <taxon>Pentapetalae</taxon>
        <taxon>asterids</taxon>
        <taxon>campanulids</taxon>
        <taxon>Escalloniales</taxon>
        <taxon>Escalloniaceae</taxon>
        <taxon>Escallonia</taxon>
    </lineage>
</organism>
<gene>
    <name evidence="3" type="ORF">RJ640_011015</name>
</gene>
<evidence type="ECO:0000313" key="3">
    <source>
        <dbReference type="EMBL" id="KAK2986790.1"/>
    </source>
</evidence>
<dbReference type="NCBIfam" id="TIGR01614">
    <property type="entry name" value="PME_inhib"/>
    <property type="match status" value="1"/>
</dbReference>
<evidence type="ECO:0000313" key="4">
    <source>
        <dbReference type="Proteomes" id="UP001187471"/>
    </source>
</evidence>
<proteinExistence type="predicted"/>
<accession>A0AA88UJ08</accession>